<dbReference type="Proteomes" id="UP001310594">
    <property type="component" value="Unassembled WGS sequence"/>
</dbReference>
<feature type="signal peptide" evidence="2">
    <location>
        <begin position="1"/>
        <end position="21"/>
    </location>
</feature>
<organism evidence="3 4">
    <name type="scientific">Elasticomyces elasticus</name>
    <dbReference type="NCBI Taxonomy" id="574655"/>
    <lineage>
        <taxon>Eukaryota</taxon>
        <taxon>Fungi</taxon>
        <taxon>Dikarya</taxon>
        <taxon>Ascomycota</taxon>
        <taxon>Pezizomycotina</taxon>
        <taxon>Dothideomycetes</taxon>
        <taxon>Dothideomycetidae</taxon>
        <taxon>Mycosphaerellales</taxon>
        <taxon>Teratosphaeriaceae</taxon>
        <taxon>Elasticomyces</taxon>
    </lineage>
</organism>
<feature type="region of interest" description="Disordered" evidence="1">
    <location>
        <begin position="233"/>
        <end position="258"/>
    </location>
</feature>
<evidence type="ECO:0000256" key="1">
    <source>
        <dbReference type="SAM" id="MobiDB-lite"/>
    </source>
</evidence>
<sequence>MVLGILTAIAAAPAIVGTTEAVRQGQKNNSRESHRGRKTNLSVTLLRRSSTRYAALNDALVVLKDNKLYVDARPDVPEDEKYHPVTGYFLPWPHGTLAEEWRKLGFARGEGYVTTINDENFLNWVYVDSTTHEVKYGVRAEAEQHKVGPWDCTKVEKRLTFDGWEGFMGVEEEGGSGLWGLYFDCDDDGLRGEGQPGKEGKMIVQLEVWRKEIRRERVDAVTERFDRLGMREEQRKVSKEEPNGVVEETTSTGVGGFESRLQVQRDVAGAPYATDFETRLQQQREIGKNMFGKR</sequence>
<feature type="compositionally biased region" description="Basic and acidic residues" evidence="1">
    <location>
        <begin position="233"/>
        <end position="242"/>
    </location>
</feature>
<dbReference type="PANTHER" id="PTHR38049:SF2">
    <property type="entry name" value="RICIN B LECTIN DOMAIN-CONTAINING PROTEIN"/>
    <property type="match status" value="1"/>
</dbReference>
<dbReference type="EMBL" id="JAVRQU010000013">
    <property type="protein sequence ID" value="KAK5696202.1"/>
    <property type="molecule type" value="Genomic_DNA"/>
</dbReference>
<evidence type="ECO:0000256" key="2">
    <source>
        <dbReference type="SAM" id="SignalP"/>
    </source>
</evidence>
<keyword evidence="2" id="KW-0732">Signal</keyword>
<protein>
    <submittedName>
        <fullName evidence="3">Uncharacterized protein</fullName>
    </submittedName>
</protein>
<evidence type="ECO:0000313" key="3">
    <source>
        <dbReference type="EMBL" id="KAK5696202.1"/>
    </source>
</evidence>
<feature type="chain" id="PRO_5042871674" evidence="2">
    <location>
        <begin position="22"/>
        <end position="294"/>
    </location>
</feature>
<dbReference type="AlphaFoldDB" id="A0AAN7W230"/>
<dbReference type="PANTHER" id="PTHR38049">
    <property type="entry name" value="RICIN B LECTIN DOMAIN-CONTAINING PROTEIN"/>
    <property type="match status" value="1"/>
</dbReference>
<accession>A0AAN7W230</accession>
<gene>
    <name evidence="3" type="ORF">LTR97_008622</name>
</gene>
<name>A0AAN7W230_9PEZI</name>
<evidence type="ECO:0000313" key="4">
    <source>
        <dbReference type="Proteomes" id="UP001310594"/>
    </source>
</evidence>
<proteinExistence type="predicted"/>
<reference evidence="3" key="1">
    <citation type="submission" date="2023-08" db="EMBL/GenBank/DDBJ databases">
        <title>Black Yeasts Isolated from many extreme environments.</title>
        <authorList>
            <person name="Coleine C."/>
            <person name="Stajich J.E."/>
            <person name="Selbmann L."/>
        </authorList>
    </citation>
    <scope>NUCLEOTIDE SEQUENCE</scope>
    <source>
        <strain evidence="3">CCFEE 5810</strain>
    </source>
</reference>
<comment type="caution">
    <text evidence="3">The sequence shown here is derived from an EMBL/GenBank/DDBJ whole genome shotgun (WGS) entry which is preliminary data.</text>
</comment>